<dbReference type="InterPro" id="IPR002104">
    <property type="entry name" value="Integrase_catalytic"/>
</dbReference>
<sequence length="375" mass="41754">MASIRKLTDGRNKPWQVRITRKGQTLPPEYFRTKREASAFAAKVEADFDLWSKVLGGELRRHTFADLVDRYMSAYRGKDDSLPARMAWWKDEYGDRSISDFTDDTLRDGLARLAEGTAKQGGHKVTETERKLSPATLNRYKTAVGTLYKTAIDAGWYGIKINPAAGIRKRKENNSRFGRCLEDGERERLLDACDRSTTWPDLGLFVRLALATGARRGELLKLEWKDADLKGGSILLRATKNGDDRRVPLLGEVRSLLKERAKVRRLDDPRVFAWSTRKQEKMQPAERELSAQPVDEAWASAKAAAGVENLRIHDLRHSCGSYLAKAGASAFQIAAILGHRSGPGLTARYVHLVAEDSRDLMESALGGITGGKGNG</sequence>
<evidence type="ECO:0000256" key="5">
    <source>
        <dbReference type="PROSITE-ProRule" id="PRU01248"/>
    </source>
</evidence>
<dbReference type="InterPro" id="IPR010998">
    <property type="entry name" value="Integrase_recombinase_N"/>
</dbReference>
<comment type="similarity">
    <text evidence="1">Belongs to the 'phage' integrase family.</text>
</comment>
<feature type="domain" description="Core-binding (CB)" evidence="7">
    <location>
        <begin position="62"/>
        <end position="152"/>
    </location>
</feature>
<keyword evidence="3 5" id="KW-0238">DNA-binding</keyword>
<evidence type="ECO:0000313" key="9">
    <source>
        <dbReference type="Proteomes" id="UP000274556"/>
    </source>
</evidence>
<dbReference type="InterPro" id="IPR011010">
    <property type="entry name" value="DNA_brk_join_enz"/>
</dbReference>
<dbReference type="Proteomes" id="UP000274556">
    <property type="component" value="Unassembled WGS sequence"/>
</dbReference>
<dbReference type="Gene3D" id="1.10.443.10">
    <property type="entry name" value="Intergrase catalytic core"/>
    <property type="match status" value="1"/>
</dbReference>
<protein>
    <submittedName>
        <fullName evidence="8">Site-specific recombinase XerD</fullName>
    </submittedName>
</protein>
<comment type="caution">
    <text evidence="8">The sequence shown here is derived from an EMBL/GenBank/DDBJ whole genome shotgun (WGS) entry which is preliminary data.</text>
</comment>
<evidence type="ECO:0000259" key="6">
    <source>
        <dbReference type="PROSITE" id="PS51898"/>
    </source>
</evidence>
<evidence type="ECO:0000256" key="3">
    <source>
        <dbReference type="ARBA" id="ARBA00023125"/>
    </source>
</evidence>
<dbReference type="InterPro" id="IPR013762">
    <property type="entry name" value="Integrase-like_cat_sf"/>
</dbReference>
<dbReference type="PANTHER" id="PTHR30629">
    <property type="entry name" value="PROPHAGE INTEGRASE"/>
    <property type="match status" value="1"/>
</dbReference>
<dbReference type="PROSITE" id="PS51900">
    <property type="entry name" value="CB"/>
    <property type="match status" value="1"/>
</dbReference>
<reference evidence="8 9" key="1">
    <citation type="submission" date="2018-10" db="EMBL/GenBank/DDBJ databases">
        <title>Genomic Encyclopedia of Archaeal and Bacterial Type Strains, Phase II (KMG-II): from individual species to whole genera.</title>
        <authorList>
            <person name="Goeker M."/>
        </authorList>
    </citation>
    <scope>NUCLEOTIDE SEQUENCE [LARGE SCALE GENOMIC DNA]</scope>
    <source>
        <strain evidence="8 9">DSM 235</strain>
    </source>
</reference>
<evidence type="ECO:0000259" key="7">
    <source>
        <dbReference type="PROSITE" id="PS51900"/>
    </source>
</evidence>
<name>A0A495VG64_9GAMM</name>
<accession>A0A495VG64</accession>
<dbReference type="PANTHER" id="PTHR30629:SF2">
    <property type="entry name" value="PROPHAGE INTEGRASE INTS-RELATED"/>
    <property type="match status" value="1"/>
</dbReference>
<dbReference type="GO" id="GO:0003677">
    <property type="term" value="F:DNA binding"/>
    <property type="evidence" value="ECO:0007669"/>
    <property type="project" value="UniProtKB-UniRule"/>
</dbReference>
<keyword evidence="2" id="KW-0229">DNA integration</keyword>
<dbReference type="SUPFAM" id="SSF56349">
    <property type="entry name" value="DNA breaking-rejoining enzymes"/>
    <property type="match status" value="1"/>
</dbReference>
<dbReference type="OrthoDB" id="5567253at2"/>
<keyword evidence="4" id="KW-0233">DNA recombination</keyword>
<evidence type="ECO:0000256" key="1">
    <source>
        <dbReference type="ARBA" id="ARBA00008857"/>
    </source>
</evidence>
<dbReference type="InterPro" id="IPR044068">
    <property type="entry name" value="CB"/>
</dbReference>
<gene>
    <name evidence="8" type="ORF">BDD21_4356</name>
</gene>
<evidence type="ECO:0000313" key="8">
    <source>
        <dbReference type="EMBL" id="RKT46818.1"/>
    </source>
</evidence>
<dbReference type="GO" id="GO:0015074">
    <property type="term" value="P:DNA integration"/>
    <property type="evidence" value="ECO:0007669"/>
    <property type="project" value="UniProtKB-KW"/>
</dbReference>
<proteinExistence type="inferred from homology"/>
<dbReference type="RefSeq" id="WP_120798880.1">
    <property type="nucleotide sequence ID" value="NZ_RBXL01000001.1"/>
</dbReference>
<dbReference type="AlphaFoldDB" id="A0A495VG64"/>
<dbReference type="CDD" id="cd00796">
    <property type="entry name" value="INT_Rci_Hp1_C"/>
    <property type="match status" value="1"/>
</dbReference>
<feature type="domain" description="Tyr recombinase" evidence="6">
    <location>
        <begin position="176"/>
        <end position="362"/>
    </location>
</feature>
<organism evidence="8 9">
    <name type="scientific">Thiocapsa rosea</name>
    <dbReference type="NCBI Taxonomy" id="69360"/>
    <lineage>
        <taxon>Bacteria</taxon>
        <taxon>Pseudomonadati</taxon>
        <taxon>Pseudomonadota</taxon>
        <taxon>Gammaproteobacteria</taxon>
        <taxon>Chromatiales</taxon>
        <taxon>Chromatiaceae</taxon>
        <taxon>Thiocapsa</taxon>
    </lineage>
</organism>
<keyword evidence="9" id="KW-1185">Reference proteome</keyword>
<dbReference type="EMBL" id="RBXL01000001">
    <property type="protein sequence ID" value="RKT46818.1"/>
    <property type="molecule type" value="Genomic_DNA"/>
</dbReference>
<dbReference type="PROSITE" id="PS51898">
    <property type="entry name" value="TYR_RECOMBINASE"/>
    <property type="match status" value="1"/>
</dbReference>
<dbReference type="InterPro" id="IPR050808">
    <property type="entry name" value="Phage_Integrase"/>
</dbReference>
<evidence type="ECO:0000256" key="4">
    <source>
        <dbReference type="ARBA" id="ARBA00023172"/>
    </source>
</evidence>
<evidence type="ECO:0000256" key="2">
    <source>
        <dbReference type="ARBA" id="ARBA00022908"/>
    </source>
</evidence>
<dbReference type="Gene3D" id="1.10.150.130">
    <property type="match status" value="1"/>
</dbReference>
<dbReference type="GO" id="GO:0006310">
    <property type="term" value="P:DNA recombination"/>
    <property type="evidence" value="ECO:0007669"/>
    <property type="project" value="UniProtKB-KW"/>
</dbReference>
<dbReference type="Pfam" id="PF00589">
    <property type="entry name" value="Phage_integrase"/>
    <property type="match status" value="1"/>
</dbReference>